<sequence>MPSVYCIFRNHILKLYADFIQKLVALFLAIQITGQTDIFSYEVHNLRRDMKKGAAMVTTCLRLTLSKLNTASGWPIIKSQMGSSKQSNITSQYMSIIHQNLWIRRTMQNTR</sequence>
<organism evidence="1">
    <name type="scientific">Arundo donax</name>
    <name type="common">Giant reed</name>
    <name type="synonym">Donax arundinaceus</name>
    <dbReference type="NCBI Taxonomy" id="35708"/>
    <lineage>
        <taxon>Eukaryota</taxon>
        <taxon>Viridiplantae</taxon>
        <taxon>Streptophyta</taxon>
        <taxon>Embryophyta</taxon>
        <taxon>Tracheophyta</taxon>
        <taxon>Spermatophyta</taxon>
        <taxon>Magnoliopsida</taxon>
        <taxon>Liliopsida</taxon>
        <taxon>Poales</taxon>
        <taxon>Poaceae</taxon>
        <taxon>PACMAD clade</taxon>
        <taxon>Arundinoideae</taxon>
        <taxon>Arundineae</taxon>
        <taxon>Arundo</taxon>
    </lineage>
</organism>
<name>A0A0A9S438_ARUDO</name>
<dbReference type="AlphaFoldDB" id="A0A0A9S438"/>
<protein>
    <submittedName>
        <fullName evidence="1">Uncharacterized protein</fullName>
    </submittedName>
</protein>
<proteinExistence type="predicted"/>
<accession>A0A0A9S438</accession>
<reference evidence="1" key="1">
    <citation type="submission" date="2014-09" db="EMBL/GenBank/DDBJ databases">
        <authorList>
            <person name="Magalhaes I.L.F."/>
            <person name="Oliveira U."/>
            <person name="Santos F.R."/>
            <person name="Vidigal T.H.D.A."/>
            <person name="Brescovit A.D."/>
            <person name="Santos A.J."/>
        </authorList>
    </citation>
    <scope>NUCLEOTIDE SEQUENCE</scope>
    <source>
        <tissue evidence="1">Shoot tissue taken approximately 20 cm above the soil surface</tissue>
    </source>
</reference>
<reference evidence="1" key="2">
    <citation type="journal article" date="2015" name="Data Brief">
        <title>Shoot transcriptome of the giant reed, Arundo donax.</title>
        <authorList>
            <person name="Barrero R.A."/>
            <person name="Guerrero F.D."/>
            <person name="Moolhuijzen P."/>
            <person name="Goolsby J.A."/>
            <person name="Tidwell J."/>
            <person name="Bellgard S.E."/>
            <person name="Bellgard M.I."/>
        </authorList>
    </citation>
    <scope>NUCLEOTIDE SEQUENCE</scope>
    <source>
        <tissue evidence="1">Shoot tissue taken approximately 20 cm above the soil surface</tissue>
    </source>
</reference>
<evidence type="ECO:0000313" key="1">
    <source>
        <dbReference type="EMBL" id="JAD42119.1"/>
    </source>
</evidence>
<dbReference type="EMBL" id="GBRH01255776">
    <property type="protein sequence ID" value="JAD42119.1"/>
    <property type="molecule type" value="Transcribed_RNA"/>
</dbReference>